<keyword evidence="9" id="KW-1185">Reference proteome</keyword>
<proteinExistence type="inferred from homology"/>
<feature type="transmembrane region" description="Helical" evidence="7">
    <location>
        <begin position="445"/>
        <end position="465"/>
    </location>
</feature>
<evidence type="ECO:0000256" key="7">
    <source>
        <dbReference type="SAM" id="Phobius"/>
    </source>
</evidence>
<dbReference type="Pfam" id="PF07690">
    <property type="entry name" value="MFS_1"/>
    <property type="match status" value="1"/>
</dbReference>
<organism evidence="8 9">
    <name type="scientific">Massarina eburnea CBS 473.64</name>
    <dbReference type="NCBI Taxonomy" id="1395130"/>
    <lineage>
        <taxon>Eukaryota</taxon>
        <taxon>Fungi</taxon>
        <taxon>Dikarya</taxon>
        <taxon>Ascomycota</taxon>
        <taxon>Pezizomycotina</taxon>
        <taxon>Dothideomycetes</taxon>
        <taxon>Pleosporomycetidae</taxon>
        <taxon>Pleosporales</taxon>
        <taxon>Massarineae</taxon>
        <taxon>Massarinaceae</taxon>
        <taxon>Massarina</taxon>
    </lineage>
</organism>
<feature type="transmembrane region" description="Helical" evidence="7">
    <location>
        <begin position="286"/>
        <end position="309"/>
    </location>
</feature>
<dbReference type="Proteomes" id="UP000799753">
    <property type="component" value="Unassembled WGS sequence"/>
</dbReference>
<keyword evidence="5 7" id="KW-0472">Membrane</keyword>
<feature type="transmembrane region" description="Helical" evidence="7">
    <location>
        <begin position="376"/>
        <end position="394"/>
    </location>
</feature>
<feature type="transmembrane region" description="Helical" evidence="7">
    <location>
        <begin position="89"/>
        <end position="109"/>
    </location>
</feature>
<gene>
    <name evidence="8" type="ORF">P280DRAFT_510823</name>
</gene>
<comment type="subcellular location">
    <subcellularLocation>
        <location evidence="1">Membrane</location>
        <topology evidence="1">Multi-pass membrane protein</topology>
    </subcellularLocation>
</comment>
<reference evidence="8" key="1">
    <citation type="journal article" date="2020" name="Stud. Mycol.">
        <title>101 Dothideomycetes genomes: a test case for predicting lifestyles and emergence of pathogens.</title>
        <authorList>
            <person name="Haridas S."/>
            <person name="Albert R."/>
            <person name="Binder M."/>
            <person name="Bloem J."/>
            <person name="Labutti K."/>
            <person name="Salamov A."/>
            <person name="Andreopoulos B."/>
            <person name="Baker S."/>
            <person name="Barry K."/>
            <person name="Bills G."/>
            <person name="Bluhm B."/>
            <person name="Cannon C."/>
            <person name="Castanera R."/>
            <person name="Culley D."/>
            <person name="Daum C."/>
            <person name="Ezra D."/>
            <person name="Gonzalez J."/>
            <person name="Henrissat B."/>
            <person name="Kuo A."/>
            <person name="Liang C."/>
            <person name="Lipzen A."/>
            <person name="Lutzoni F."/>
            <person name="Magnuson J."/>
            <person name="Mondo S."/>
            <person name="Nolan M."/>
            <person name="Ohm R."/>
            <person name="Pangilinan J."/>
            <person name="Park H.-J."/>
            <person name="Ramirez L."/>
            <person name="Alfaro M."/>
            <person name="Sun H."/>
            <person name="Tritt A."/>
            <person name="Yoshinaga Y."/>
            <person name="Zwiers L.-H."/>
            <person name="Turgeon B."/>
            <person name="Goodwin S."/>
            <person name="Spatafora J."/>
            <person name="Crous P."/>
            <person name="Grigoriev I."/>
        </authorList>
    </citation>
    <scope>NUCLEOTIDE SEQUENCE</scope>
    <source>
        <strain evidence="8">CBS 473.64</strain>
    </source>
</reference>
<keyword evidence="4 7" id="KW-1133">Transmembrane helix</keyword>
<dbReference type="InterPro" id="IPR036259">
    <property type="entry name" value="MFS_trans_sf"/>
</dbReference>
<dbReference type="AlphaFoldDB" id="A0A6A6RLM6"/>
<dbReference type="Gene3D" id="1.20.1250.20">
    <property type="entry name" value="MFS general substrate transporter like domains"/>
    <property type="match status" value="2"/>
</dbReference>
<dbReference type="FunFam" id="1.20.1250.20:FF:000064">
    <property type="entry name" value="MFS allantoate transporter"/>
    <property type="match status" value="1"/>
</dbReference>
<feature type="transmembrane region" description="Helical" evidence="7">
    <location>
        <begin position="217"/>
        <end position="237"/>
    </location>
</feature>
<sequence length="504" mass="56376">MPDSKKHYSTADAEKHGVTLPHDDTRDIALRVFEEVKEGDMVDEIDDKALLWKIDLWLMPLLCITYMLQSIDKTTLSYAAVFNLREDTHLVGTEYSWLGSIFYLGYLFWEYPTNLLLQRLPVGKFMSGTVVVWGVVLMCHAATHDFAGLAAVRTFLGVFEASINPGTMIIFSMFYKRIEQPLRMGIWVGSAGLGYVIAGIASFGIGHIHGSLSSWRYMFLIWGAVTTAWGIAIFLFLPDNPLSASFLTQSERRGVITRIQENKTGVENKTFKPSQFTEAMLDPKTWLLFLFAITSNAPNGGLTTFQGIIIKGMGFSTLQTMLIQMPSGGVQCVVCSVACCFASRYPNARLAVMLVCLAPFLAGTIGTWLVPQSMPYGRLVCLWISFSYTATWTLSMSVATANTAGHTKKVTTNAILLIGYCLGNFIGPFFFLADQAPRYDLGVGMMFFCIVMQVFSILGIWALLWKRNRDKEDVRESERNFVEGGEDGFKDLTDLENVHFKYVY</sequence>
<comment type="similarity">
    <text evidence="6">Belongs to the major facilitator superfamily. Allantoate permease family.</text>
</comment>
<keyword evidence="3 7" id="KW-0812">Transmembrane</keyword>
<dbReference type="PANTHER" id="PTHR43791">
    <property type="entry name" value="PERMEASE-RELATED"/>
    <property type="match status" value="1"/>
</dbReference>
<evidence type="ECO:0000256" key="2">
    <source>
        <dbReference type="ARBA" id="ARBA00022448"/>
    </source>
</evidence>
<evidence type="ECO:0000256" key="3">
    <source>
        <dbReference type="ARBA" id="ARBA00022692"/>
    </source>
</evidence>
<accession>A0A6A6RLM6</accession>
<dbReference type="SUPFAM" id="SSF103473">
    <property type="entry name" value="MFS general substrate transporter"/>
    <property type="match status" value="1"/>
</dbReference>
<evidence type="ECO:0000256" key="1">
    <source>
        <dbReference type="ARBA" id="ARBA00004141"/>
    </source>
</evidence>
<name>A0A6A6RLM6_9PLEO</name>
<feature type="transmembrane region" description="Helical" evidence="7">
    <location>
        <begin position="321"/>
        <end position="343"/>
    </location>
</feature>
<dbReference type="CDD" id="cd17327">
    <property type="entry name" value="MFS_FEN2_like"/>
    <property type="match status" value="1"/>
</dbReference>
<protein>
    <submittedName>
        <fullName evidence="8">Major facilitator superfamily transporter</fullName>
    </submittedName>
</protein>
<feature type="transmembrane region" description="Helical" evidence="7">
    <location>
        <begin position="186"/>
        <end position="205"/>
    </location>
</feature>
<feature type="transmembrane region" description="Helical" evidence="7">
    <location>
        <begin position="121"/>
        <end position="143"/>
    </location>
</feature>
<dbReference type="GO" id="GO:0016020">
    <property type="term" value="C:membrane"/>
    <property type="evidence" value="ECO:0007669"/>
    <property type="project" value="UniProtKB-SubCell"/>
</dbReference>
<keyword evidence="2" id="KW-0813">Transport</keyword>
<dbReference type="GO" id="GO:0022857">
    <property type="term" value="F:transmembrane transporter activity"/>
    <property type="evidence" value="ECO:0007669"/>
    <property type="project" value="InterPro"/>
</dbReference>
<feature type="transmembrane region" description="Helical" evidence="7">
    <location>
        <begin position="155"/>
        <end position="174"/>
    </location>
</feature>
<dbReference type="OrthoDB" id="6730379at2759"/>
<feature type="transmembrane region" description="Helical" evidence="7">
    <location>
        <begin position="414"/>
        <end position="433"/>
    </location>
</feature>
<feature type="transmembrane region" description="Helical" evidence="7">
    <location>
        <begin position="50"/>
        <end position="69"/>
    </location>
</feature>
<dbReference type="PANTHER" id="PTHR43791:SF97">
    <property type="entry name" value="ALLANTOATE TRANSPORTER, PUTATIVE (AFU_ORTHOLOGUE AFUA_1G14700)-RELATED"/>
    <property type="match status" value="1"/>
</dbReference>
<dbReference type="EMBL" id="MU006801">
    <property type="protein sequence ID" value="KAF2636055.1"/>
    <property type="molecule type" value="Genomic_DNA"/>
</dbReference>
<evidence type="ECO:0000256" key="4">
    <source>
        <dbReference type="ARBA" id="ARBA00022989"/>
    </source>
</evidence>
<dbReference type="InterPro" id="IPR011701">
    <property type="entry name" value="MFS"/>
</dbReference>
<evidence type="ECO:0000313" key="9">
    <source>
        <dbReference type="Proteomes" id="UP000799753"/>
    </source>
</evidence>
<evidence type="ECO:0000313" key="8">
    <source>
        <dbReference type="EMBL" id="KAF2636055.1"/>
    </source>
</evidence>
<evidence type="ECO:0000256" key="6">
    <source>
        <dbReference type="ARBA" id="ARBA00037968"/>
    </source>
</evidence>
<feature type="transmembrane region" description="Helical" evidence="7">
    <location>
        <begin position="350"/>
        <end position="370"/>
    </location>
</feature>
<evidence type="ECO:0000256" key="5">
    <source>
        <dbReference type="ARBA" id="ARBA00023136"/>
    </source>
</evidence>